<dbReference type="InterPro" id="IPR006026">
    <property type="entry name" value="Peptidase_Metallo"/>
</dbReference>
<dbReference type="InterPro" id="IPR038255">
    <property type="entry name" value="PBS_linker_sf"/>
</dbReference>
<dbReference type="InterPro" id="IPR013858">
    <property type="entry name" value="Peptidase_M10B_C"/>
</dbReference>
<keyword evidence="5" id="KW-0677">Repeat</keyword>
<dbReference type="SUPFAM" id="SSF55486">
    <property type="entry name" value="Metalloproteases ('zincins'), catalytic domain"/>
    <property type="match status" value="1"/>
</dbReference>
<dbReference type="SMART" id="SM00235">
    <property type="entry name" value="ZnMc"/>
    <property type="match status" value="1"/>
</dbReference>
<evidence type="ECO:0000313" key="7">
    <source>
        <dbReference type="EMBL" id="MTW32838.1"/>
    </source>
</evidence>
<name>A0ABW9SKZ4_9BURK</name>
<comment type="subcellular location">
    <subcellularLocation>
        <location evidence="2">Secreted</location>
    </subcellularLocation>
</comment>
<protein>
    <submittedName>
        <fullName evidence="7">DUF4214 domain-containing protein</fullName>
    </submittedName>
</protein>
<comment type="cofactor">
    <cofactor evidence="1">
        <name>Ca(2+)</name>
        <dbReference type="ChEBI" id="CHEBI:29108"/>
    </cofactor>
</comment>
<dbReference type="Proteomes" id="UP000735592">
    <property type="component" value="Unassembled WGS sequence"/>
</dbReference>
<accession>A0ABW9SKZ4</accession>
<dbReference type="InterPro" id="IPR024079">
    <property type="entry name" value="MetalloPept_cat_dom_sf"/>
</dbReference>
<organism evidence="7 8">
    <name type="scientific">Pseudoduganella danionis</name>
    <dbReference type="NCBI Taxonomy" id="1890295"/>
    <lineage>
        <taxon>Bacteria</taxon>
        <taxon>Pseudomonadati</taxon>
        <taxon>Pseudomonadota</taxon>
        <taxon>Betaproteobacteria</taxon>
        <taxon>Burkholderiales</taxon>
        <taxon>Oxalobacteraceae</taxon>
        <taxon>Telluria group</taxon>
        <taxon>Pseudoduganella</taxon>
    </lineage>
</organism>
<dbReference type="Gene3D" id="1.10.3130.20">
    <property type="entry name" value="Phycobilisome linker domain"/>
    <property type="match status" value="1"/>
</dbReference>
<sequence length="767" mass="80234">MEVKGSAGADLYDQQKLGITDWLDYFGLGGDDIIRMYRGGVNPGAGNDMVEKLPGNQWDKLAVRYWDAPAGVVVDLASGSAQDGWGSFDILVHVDDVHSGGANDRLYGSDGDNLFSTGGGQDIVDGRGGIDTIILPWVDGHVATLADLKIAVSLDGSHALITAPADANYRLDISNVELIALDWSQPRLALRDFITPEQIAEQAIAAGSNLRWNADAAVGSKVTVSYSFVSTAPASGVGASGFRAFSAAEQQVVRKLLAETSALSGISFSEVADSASNHGQIRFGVSQQSATEGVAWLPNQSGAGDQAGDVWMDVESMANLTPGSEGYAALLHELGHALGLRHPTNVDPGDAWSNVVMAAFNSKQTSVMASAASADGLFRSDWGLYDVLALRYLYGSKLHAAGDDHYQFGAATSTSSTLVDDGGTDSIDASAATLGVQINLTPGSLSSIGLTPGGVAAVNNLAIAADSWIEQAIGSRYDDVLIGNERDNLLQGNGGNDVIDGGAGQDTVLFAGSMSDYTINSSYDTLQVAAKDGQSGFATLSQVEILAFGDGRRSLMGDNGANNLQGGAADDVFTGSGGNDTLDGGAGRDWAFYSAARSQYTIHKSAGGYSITDNSGAEGVDQLINMERLQFSDQAVALDINGVGGKAYRIYQAAFDRSPDAVGLGFWISVMDKGYALVDVAAEFIKSTEFSTLYGAQPTNTELLGRIYQNVLHRTPDAGGYAFWLDVLNRGAVSRAEVLAAFSESPENQEALIGVIGQGFNYQPFTG</sequence>
<dbReference type="PRINTS" id="PR00313">
    <property type="entry name" value="CABNDNGRPT"/>
</dbReference>
<reference evidence="7 8" key="1">
    <citation type="submission" date="2019-11" db="EMBL/GenBank/DDBJ databases">
        <title>Type strains purchased from KCTC, JCM and DSMZ.</title>
        <authorList>
            <person name="Lu H."/>
        </authorList>
    </citation>
    <scope>NUCLEOTIDE SEQUENCE [LARGE SCALE GENOMIC DNA]</scope>
    <source>
        <strain evidence="7 8">DSM 103461</strain>
    </source>
</reference>
<comment type="caution">
    <text evidence="7">The sequence shown here is derived from an EMBL/GenBank/DDBJ whole genome shotgun (WGS) entry which is preliminary data.</text>
</comment>
<dbReference type="InterPro" id="IPR025282">
    <property type="entry name" value="DUF4214"/>
</dbReference>
<keyword evidence="8" id="KW-1185">Reference proteome</keyword>
<comment type="similarity">
    <text evidence="3">Belongs to the peptidase M10B family.</text>
</comment>
<evidence type="ECO:0000256" key="4">
    <source>
        <dbReference type="ARBA" id="ARBA00022525"/>
    </source>
</evidence>
<evidence type="ECO:0000313" key="8">
    <source>
        <dbReference type="Proteomes" id="UP000735592"/>
    </source>
</evidence>
<dbReference type="Gene3D" id="3.40.390.10">
    <property type="entry name" value="Collagenase (Catalytic Domain)"/>
    <property type="match status" value="1"/>
</dbReference>
<dbReference type="InterPro" id="IPR011049">
    <property type="entry name" value="Serralysin-like_metalloprot_C"/>
</dbReference>
<proteinExistence type="inferred from homology"/>
<dbReference type="Pfam" id="PF08548">
    <property type="entry name" value="Peptidase_M10_C"/>
    <property type="match status" value="1"/>
</dbReference>
<dbReference type="RefSeq" id="WP_155434232.1">
    <property type="nucleotide sequence ID" value="NZ_JBHLXK010000004.1"/>
</dbReference>
<evidence type="ECO:0000256" key="3">
    <source>
        <dbReference type="ARBA" id="ARBA00009490"/>
    </source>
</evidence>
<dbReference type="EMBL" id="WNKW01000002">
    <property type="protein sequence ID" value="MTW32838.1"/>
    <property type="molecule type" value="Genomic_DNA"/>
</dbReference>
<dbReference type="SUPFAM" id="SSF51120">
    <property type="entry name" value="beta-Roll"/>
    <property type="match status" value="3"/>
</dbReference>
<gene>
    <name evidence="7" type="ORF">GM655_08360</name>
</gene>
<dbReference type="Pfam" id="PF00353">
    <property type="entry name" value="HemolysinCabind"/>
    <property type="match status" value="3"/>
</dbReference>
<dbReference type="Pfam" id="PF13946">
    <property type="entry name" value="DUF4214"/>
    <property type="match status" value="1"/>
</dbReference>
<evidence type="ECO:0000259" key="6">
    <source>
        <dbReference type="SMART" id="SM00235"/>
    </source>
</evidence>
<evidence type="ECO:0000256" key="1">
    <source>
        <dbReference type="ARBA" id="ARBA00001913"/>
    </source>
</evidence>
<dbReference type="Gene3D" id="2.150.10.10">
    <property type="entry name" value="Serralysin-like metalloprotease, C-terminal"/>
    <property type="match status" value="2"/>
</dbReference>
<dbReference type="InterPro" id="IPR001343">
    <property type="entry name" value="Hemolysn_Ca-bd"/>
</dbReference>
<evidence type="ECO:0000256" key="5">
    <source>
        <dbReference type="ARBA" id="ARBA00022737"/>
    </source>
</evidence>
<dbReference type="InterPro" id="IPR034033">
    <property type="entry name" value="Serralysin-like"/>
</dbReference>
<evidence type="ECO:0000256" key="2">
    <source>
        <dbReference type="ARBA" id="ARBA00004613"/>
    </source>
</evidence>
<keyword evidence="4" id="KW-0964">Secreted</keyword>
<dbReference type="CDD" id="cd04277">
    <property type="entry name" value="ZnMc_serralysin_like"/>
    <property type="match status" value="1"/>
</dbReference>
<feature type="domain" description="Peptidase metallopeptidase" evidence="6">
    <location>
        <begin position="208"/>
        <end position="396"/>
    </location>
</feature>